<gene>
    <name evidence="3" type="ORF">G3M78_08135</name>
</gene>
<organism evidence="3 4">
    <name type="scientific">Candidatus Nitrohelix vancouverensis</name>
    <dbReference type="NCBI Taxonomy" id="2705534"/>
    <lineage>
        <taxon>Bacteria</taxon>
        <taxon>Pseudomonadati</taxon>
        <taxon>Nitrospinota/Tectimicrobiota group</taxon>
        <taxon>Nitrospinota</taxon>
        <taxon>Nitrospinia</taxon>
        <taxon>Nitrospinales</taxon>
        <taxon>Nitrospinaceae</taxon>
        <taxon>Candidatus Nitrohelix</taxon>
    </lineage>
</organism>
<dbReference type="SUPFAM" id="SSF48452">
    <property type="entry name" value="TPR-like"/>
    <property type="match status" value="1"/>
</dbReference>
<dbReference type="GO" id="GO:0120147">
    <property type="term" value="F:formylglycine-generating oxidase activity"/>
    <property type="evidence" value="ECO:0007669"/>
    <property type="project" value="TreeGrafter"/>
</dbReference>
<dbReference type="InterPro" id="IPR016187">
    <property type="entry name" value="CTDL_fold"/>
</dbReference>
<keyword evidence="1" id="KW-0732">Signal</keyword>
<dbReference type="SUPFAM" id="SSF56436">
    <property type="entry name" value="C-type lectin-like"/>
    <property type="match status" value="1"/>
</dbReference>
<dbReference type="InterPro" id="IPR051043">
    <property type="entry name" value="Sulfatase_Mod_Factor_Kinase"/>
</dbReference>
<reference evidence="4" key="1">
    <citation type="submission" date="2020-02" db="EMBL/GenBank/DDBJ databases">
        <title>Genomic and physiological characterization of two novel Nitrospinaceae genera.</title>
        <authorList>
            <person name="Mueller A.J."/>
            <person name="Jung M.-Y."/>
            <person name="Strachan C.R."/>
            <person name="Herbold C.W."/>
            <person name="Kirkegaard R.H."/>
            <person name="Daims H."/>
        </authorList>
    </citation>
    <scope>NUCLEOTIDE SEQUENCE [LARGE SCALE GENOMIC DNA]</scope>
</reference>
<feature type="chain" id="PRO_5032393951" evidence="1">
    <location>
        <begin position="29"/>
        <end position="429"/>
    </location>
</feature>
<dbReference type="InterPro" id="IPR042095">
    <property type="entry name" value="SUMF_sf"/>
</dbReference>
<dbReference type="Gene3D" id="1.25.40.10">
    <property type="entry name" value="Tetratricopeptide repeat domain"/>
    <property type="match status" value="1"/>
</dbReference>
<dbReference type="KEGG" id="nva:G3M78_08135"/>
<feature type="signal peptide" evidence="1">
    <location>
        <begin position="1"/>
        <end position="28"/>
    </location>
</feature>
<protein>
    <submittedName>
        <fullName evidence="3">SUMF1/EgtB/PvdO family nonheme iron enzyme</fullName>
    </submittedName>
</protein>
<name>A0A7T0G3F5_9BACT</name>
<feature type="domain" description="Sulfatase-modifying factor enzyme-like" evidence="2">
    <location>
        <begin position="201"/>
        <end position="427"/>
    </location>
</feature>
<dbReference type="InterPro" id="IPR005532">
    <property type="entry name" value="SUMF_dom"/>
</dbReference>
<dbReference type="EMBL" id="CP048620">
    <property type="protein sequence ID" value="QPJ65360.1"/>
    <property type="molecule type" value="Genomic_DNA"/>
</dbReference>
<dbReference type="Gene3D" id="3.90.1580.10">
    <property type="entry name" value="paralog of FGE (formylglycine-generating enzyme)"/>
    <property type="match status" value="1"/>
</dbReference>
<sequence>MTVVLKNIRLLFCVCLLASLIVPSSAFATIAKVLAEADLDYAQGRNAQAEEKYSAILEKDPDNYRVIRALAEVKINLGKYEDAESLLSRVLKMEVSMGRNVLVYLEDDSEPLKAELVDETVILKEDTKNNMRNYLEPASDEPVPHYRLFFFDSGKMELVPKTRAYVKYVGVPRSTLVMVQERHAEVMNKLIDSKGSKGPGEMISLPGGCYMMGNDKGTPIEQPAHEVCLSPFKMDKYEVTQRDFQAVMTHNPARFKGADLPVESVTFDEAHDYCKKQGKRLPTEAEWESAARAGTTSLYYWGDEFDPSMGNFCDKDCDLNDHSDVSDGFQHTAPVGSYKPNPAGLYDMAGNVSEWVSDWMENNYYVKSPKDNPKGPERMDEKIMRGGTNTKVFRGGSWDTNPYNMQSAARKSMWIDYRVESLGFRCASN</sequence>
<dbReference type="InterPro" id="IPR011990">
    <property type="entry name" value="TPR-like_helical_dom_sf"/>
</dbReference>
<dbReference type="AlphaFoldDB" id="A0A7T0G3F5"/>
<dbReference type="PANTHER" id="PTHR23150:SF19">
    <property type="entry name" value="FORMYLGLYCINE-GENERATING ENZYME"/>
    <property type="match status" value="1"/>
</dbReference>
<dbReference type="Pfam" id="PF03781">
    <property type="entry name" value="FGE-sulfatase"/>
    <property type="match status" value="1"/>
</dbReference>
<dbReference type="Pfam" id="PF14559">
    <property type="entry name" value="TPR_19"/>
    <property type="match status" value="1"/>
</dbReference>
<dbReference type="Proteomes" id="UP000594464">
    <property type="component" value="Chromosome"/>
</dbReference>
<proteinExistence type="predicted"/>
<evidence type="ECO:0000313" key="3">
    <source>
        <dbReference type="EMBL" id="QPJ65360.1"/>
    </source>
</evidence>
<evidence type="ECO:0000259" key="2">
    <source>
        <dbReference type="Pfam" id="PF03781"/>
    </source>
</evidence>
<evidence type="ECO:0000313" key="4">
    <source>
        <dbReference type="Proteomes" id="UP000594464"/>
    </source>
</evidence>
<evidence type="ECO:0000256" key="1">
    <source>
        <dbReference type="SAM" id="SignalP"/>
    </source>
</evidence>
<dbReference type="PANTHER" id="PTHR23150">
    <property type="entry name" value="SULFATASE MODIFYING FACTOR 1, 2"/>
    <property type="match status" value="1"/>
</dbReference>
<accession>A0A7T0G3F5</accession>